<evidence type="ECO:0000313" key="1">
    <source>
        <dbReference type="EMBL" id="OHS99201.1"/>
    </source>
</evidence>
<dbReference type="AlphaFoldDB" id="A0A1J4JKN2"/>
<evidence type="ECO:0000313" key="2">
    <source>
        <dbReference type="Proteomes" id="UP000179807"/>
    </source>
</evidence>
<dbReference type="Proteomes" id="UP000179807">
    <property type="component" value="Unassembled WGS sequence"/>
</dbReference>
<dbReference type="RefSeq" id="XP_068352338.1">
    <property type="nucleotide sequence ID" value="XM_068509625.1"/>
</dbReference>
<name>A0A1J4JKN2_9EUKA</name>
<organism evidence="1 2">
    <name type="scientific">Tritrichomonas foetus</name>
    <dbReference type="NCBI Taxonomy" id="1144522"/>
    <lineage>
        <taxon>Eukaryota</taxon>
        <taxon>Metamonada</taxon>
        <taxon>Parabasalia</taxon>
        <taxon>Tritrichomonadida</taxon>
        <taxon>Tritrichomonadidae</taxon>
        <taxon>Tritrichomonas</taxon>
    </lineage>
</organism>
<dbReference type="VEuPathDB" id="TrichDB:TRFO_34367"/>
<proteinExistence type="predicted"/>
<keyword evidence="2" id="KW-1185">Reference proteome</keyword>
<comment type="caution">
    <text evidence="1">The sequence shown here is derived from an EMBL/GenBank/DDBJ whole genome shotgun (WGS) entry which is preliminary data.</text>
</comment>
<gene>
    <name evidence="1" type="ORF">TRFO_34367</name>
</gene>
<protein>
    <submittedName>
        <fullName evidence="1">Uncharacterized protein</fullName>
    </submittedName>
</protein>
<dbReference type="GeneID" id="94844329"/>
<accession>A0A1J4JKN2</accession>
<reference evidence="1" key="1">
    <citation type="submission" date="2016-10" db="EMBL/GenBank/DDBJ databases">
        <authorList>
            <person name="Benchimol M."/>
            <person name="Almeida L.G."/>
            <person name="Vasconcelos A.T."/>
            <person name="Perreira-Neves A."/>
            <person name="Rosa I.A."/>
            <person name="Tasca T."/>
            <person name="Bogo M.R."/>
            <person name="de Souza W."/>
        </authorList>
    </citation>
    <scope>NUCLEOTIDE SEQUENCE [LARGE SCALE GENOMIC DNA]</scope>
    <source>
        <strain evidence="1">K</strain>
    </source>
</reference>
<sequence>MYNNFLGERTNTNESFFPMFDNFYVPKGQSTTYGHMLVQLPHQYGQDPEFTHPLYDILDNQELIIQWNILNCEYDRLLNDLKGESESWKNKMIQQYIDAFIDCLWRPLYRMYLANPALLHRYPQHITLAGRHPLFQTWISIIDHARYP</sequence>
<dbReference type="EMBL" id="MLAK01001017">
    <property type="protein sequence ID" value="OHS99201.1"/>
    <property type="molecule type" value="Genomic_DNA"/>
</dbReference>